<proteinExistence type="predicted"/>
<dbReference type="RefSeq" id="XP_029647212.1">
    <property type="nucleotide sequence ID" value="XM_029791352.2"/>
</dbReference>
<dbReference type="PANTHER" id="PTHR21119:SF5">
    <property type="entry name" value="C2 DOMAIN-CONTAINING PROTEIN"/>
    <property type="match status" value="1"/>
</dbReference>
<feature type="compositionally biased region" description="Polar residues" evidence="1">
    <location>
        <begin position="692"/>
        <end position="703"/>
    </location>
</feature>
<dbReference type="PROSITE" id="PS50004">
    <property type="entry name" value="C2"/>
    <property type="match status" value="1"/>
</dbReference>
<feature type="compositionally biased region" description="Polar residues" evidence="1">
    <location>
        <begin position="710"/>
        <end position="724"/>
    </location>
</feature>
<dbReference type="Proteomes" id="UP000515154">
    <property type="component" value="Linkage group LG18"/>
</dbReference>
<gene>
    <name evidence="5" type="primary">LOC115221198</name>
</gene>
<evidence type="ECO:0000256" key="2">
    <source>
        <dbReference type="SAM" id="Phobius"/>
    </source>
</evidence>
<dbReference type="SMART" id="SM00239">
    <property type="entry name" value="C2"/>
    <property type="match status" value="1"/>
</dbReference>
<feature type="region of interest" description="Disordered" evidence="1">
    <location>
        <begin position="687"/>
        <end position="801"/>
    </location>
</feature>
<dbReference type="InterPro" id="IPR040885">
    <property type="entry name" value="SMP_C2CD2L"/>
</dbReference>
<sequence length="801" mass="88894">MADITIRLILYRVGETYSKMAEAAGSMYANLTWQNYLLDILLLAWLGWAVTIILLVNAFFHFHGPLKIPANDPWAETSGFIRCSGSGEAPDYRTNFNTASPSGLTEKCFWLNALLDWFYNRVDSCPIIVDTWILSLNEQARKLGGPVQIKIEKLEPGSPPPKISDIKYESGTKTEDYFVINYFSDARNLSFSMFASQKTHTGMKLTNCLCDVARYQAKVKLYFKYTQGHIILTTSFDGQPLAKVKVKPINPYQESEEVVDLGVVEEVVRNALCMSSVTINMSDYLGLSSSFDSSHDLDYRPLVTFPEFDEEMPVVSHNITDQVALSHKIAEIYRRTSLAQQSTLPFKRVPALTAPPPKPPRAVGDKRLFVKIIKATSLGGRDVGTGDPFCVIIMDSPYQKYETTVVRNTVSPFWDEHFLLDVSPASTLLRFELYDKGKSPADEFLGDATIYIEDVRKTPSSRQIIPLQSPSGSMEYQVGSLTVEFLLMEPFEVEQYMDSALGPKNLRNNQTSPRRRVEVSRTITPGGTVVTTTTTTTQRPQYGTLLPGNQSVPCVVEKLSPYSESSKNSPSTNQSSPSFGGRTDKQESSEMIVINNVESVAETAIRELLERSKRPRTPTKTSTLIITSVKREPVVPVIKTIDSLPGEDNIDSPSSASADKSQTGSTVSDKEKKKSFSLAKTLKKRFGRSKVRSQSADRAQSLKSEGGSITYLSPTESSFKPMSKSTEDINGISLEVPPIKKSSSLGGSLKKLFRRGRKRTRDPGETSRESSLSRSSMRYPASSREGSIDSTRSPYVPTLTS</sequence>
<evidence type="ECO:0000313" key="5">
    <source>
        <dbReference type="RefSeq" id="XP_029647212.1"/>
    </source>
</evidence>
<feature type="transmembrane region" description="Helical" evidence="2">
    <location>
        <begin position="36"/>
        <end position="60"/>
    </location>
</feature>
<keyword evidence="2" id="KW-1133">Transmembrane helix</keyword>
<dbReference type="InterPro" id="IPR039934">
    <property type="entry name" value="C2CD2/C2CD2L"/>
</dbReference>
<reference evidence="5" key="1">
    <citation type="submission" date="2025-08" db="UniProtKB">
        <authorList>
            <consortium name="RefSeq"/>
        </authorList>
    </citation>
    <scope>IDENTIFICATION</scope>
</reference>
<feature type="compositionally biased region" description="Low complexity" evidence="1">
    <location>
        <begin position="521"/>
        <end position="541"/>
    </location>
</feature>
<dbReference type="KEGG" id="osn:115221198"/>
<feature type="region of interest" description="Disordered" evidence="1">
    <location>
        <begin position="561"/>
        <end position="594"/>
    </location>
</feature>
<dbReference type="InterPro" id="IPR035892">
    <property type="entry name" value="C2_domain_sf"/>
</dbReference>
<keyword evidence="2" id="KW-0812">Transmembrane</keyword>
<feature type="compositionally biased region" description="Basic residues" evidence="1">
    <location>
        <begin position="751"/>
        <end position="760"/>
    </location>
</feature>
<dbReference type="PANTHER" id="PTHR21119">
    <property type="entry name" value="C2 DOMAIN-CONTAINING PROTEIN"/>
    <property type="match status" value="1"/>
</dbReference>
<protein>
    <submittedName>
        <fullName evidence="5">C2 domain-containing protein 2 isoform X1</fullName>
    </submittedName>
</protein>
<feature type="region of interest" description="Disordered" evidence="1">
    <location>
        <begin position="502"/>
        <end position="549"/>
    </location>
</feature>
<dbReference type="Pfam" id="PF00168">
    <property type="entry name" value="C2"/>
    <property type="match status" value="1"/>
</dbReference>
<feature type="domain" description="C2" evidence="3">
    <location>
        <begin position="349"/>
        <end position="465"/>
    </location>
</feature>
<dbReference type="AlphaFoldDB" id="A0A6P7TAN9"/>
<feature type="compositionally biased region" description="Polar residues" evidence="1">
    <location>
        <begin position="788"/>
        <end position="801"/>
    </location>
</feature>
<evidence type="ECO:0000256" key="1">
    <source>
        <dbReference type="SAM" id="MobiDB-lite"/>
    </source>
</evidence>
<dbReference type="Gene3D" id="2.60.40.150">
    <property type="entry name" value="C2 domain"/>
    <property type="match status" value="1"/>
</dbReference>
<feature type="compositionally biased region" description="Low complexity" evidence="1">
    <location>
        <begin position="769"/>
        <end position="784"/>
    </location>
</feature>
<dbReference type="Pfam" id="PF18696">
    <property type="entry name" value="SMP_C2CD2L"/>
    <property type="match status" value="1"/>
</dbReference>
<organism evidence="4 5">
    <name type="scientific">Octopus sinensis</name>
    <name type="common">East Asian common octopus</name>
    <dbReference type="NCBI Taxonomy" id="2607531"/>
    <lineage>
        <taxon>Eukaryota</taxon>
        <taxon>Metazoa</taxon>
        <taxon>Spiralia</taxon>
        <taxon>Lophotrochozoa</taxon>
        <taxon>Mollusca</taxon>
        <taxon>Cephalopoda</taxon>
        <taxon>Coleoidea</taxon>
        <taxon>Octopodiformes</taxon>
        <taxon>Octopoda</taxon>
        <taxon>Incirrata</taxon>
        <taxon>Octopodidae</taxon>
        <taxon>Octopus</taxon>
    </lineage>
</organism>
<evidence type="ECO:0000259" key="3">
    <source>
        <dbReference type="PROSITE" id="PS50004"/>
    </source>
</evidence>
<feature type="compositionally biased region" description="Polar residues" evidence="1">
    <location>
        <begin position="651"/>
        <end position="667"/>
    </location>
</feature>
<feature type="compositionally biased region" description="Low complexity" evidence="1">
    <location>
        <begin position="561"/>
        <end position="578"/>
    </location>
</feature>
<accession>A0A6P7TAN9</accession>
<dbReference type="InterPro" id="IPR000008">
    <property type="entry name" value="C2_dom"/>
</dbReference>
<keyword evidence="2" id="KW-0472">Membrane</keyword>
<evidence type="ECO:0000313" key="4">
    <source>
        <dbReference type="Proteomes" id="UP000515154"/>
    </source>
</evidence>
<feature type="compositionally biased region" description="Low complexity" evidence="1">
    <location>
        <begin position="740"/>
        <end position="750"/>
    </location>
</feature>
<dbReference type="SUPFAM" id="SSF49562">
    <property type="entry name" value="C2 domain (Calcium/lipid-binding domain, CaLB)"/>
    <property type="match status" value="1"/>
</dbReference>
<feature type="region of interest" description="Disordered" evidence="1">
    <location>
        <begin position="643"/>
        <end position="674"/>
    </location>
</feature>
<name>A0A6P7TAN9_9MOLL</name>
<keyword evidence="4" id="KW-1185">Reference proteome</keyword>